<feature type="domain" description="DNA polymerase alpha/delta/epsilon subunit B" evidence="8">
    <location>
        <begin position="363"/>
        <end position="589"/>
    </location>
</feature>
<dbReference type="GO" id="GO:0006270">
    <property type="term" value="P:DNA replication initiation"/>
    <property type="evidence" value="ECO:0007669"/>
    <property type="project" value="TreeGrafter"/>
</dbReference>
<dbReference type="Pfam" id="PF04042">
    <property type="entry name" value="DNA_pol_E_B"/>
    <property type="match status" value="1"/>
</dbReference>
<dbReference type="FunFam" id="3.60.21.60:FF:000005">
    <property type="entry name" value="DNA polymerase alpha subunit B"/>
    <property type="match status" value="1"/>
</dbReference>
<dbReference type="Gene3D" id="3.60.21.60">
    <property type="match status" value="2"/>
</dbReference>
<dbReference type="GO" id="GO:0003677">
    <property type="term" value="F:DNA binding"/>
    <property type="evidence" value="ECO:0007669"/>
    <property type="project" value="InterPro"/>
</dbReference>
<dbReference type="HOGENOM" id="CLU_014923_1_0_1"/>
<dbReference type="InterPro" id="IPR016722">
    <property type="entry name" value="DNA_pol_alpha_bsu"/>
</dbReference>
<organism evidence="10 11">
    <name type="scientific">Phialophora macrospora</name>
    <dbReference type="NCBI Taxonomy" id="1851006"/>
    <lineage>
        <taxon>Eukaryota</taxon>
        <taxon>Fungi</taxon>
        <taxon>Dikarya</taxon>
        <taxon>Ascomycota</taxon>
        <taxon>Pezizomycotina</taxon>
        <taxon>Eurotiomycetes</taxon>
        <taxon>Chaetothyriomycetidae</taxon>
        <taxon>Chaetothyriales</taxon>
        <taxon>Herpotrichiellaceae</taxon>
        <taxon>Phialophora</taxon>
    </lineage>
</organism>
<evidence type="ECO:0000256" key="6">
    <source>
        <dbReference type="PIRNR" id="PIRNR018300"/>
    </source>
</evidence>
<comment type="similarity">
    <text evidence="2 6">Belongs to the DNA polymerase alpha subunit B family.</text>
</comment>
<dbReference type="EMBL" id="KN846961">
    <property type="protein sequence ID" value="KIW64678.1"/>
    <property type="molecule type" value="Genomic_DNA"/>
</dbReference>
<evidence type="ECO:0000256" key="5">
    <source>
        <dbReference type="ARBA" id="ARBA00023242"/>
    </source>
</evidence>
<dbReference type="InterPro" id="IPR007185">
    <property type="entry name" value="DNA_pol_a/d/e_bsu"/>
</dbReference>
<evidence type="ECO:0000256" key="1">
    <source>
        <dbReference type="ARBA" id="ARBA00004123"/>
    </source>
</evidence>
<keyword evidence="11" id="KW-1185">Reference proteome</keyword>
<gene>
    <name evidence="10" type="ORF">PV04_09596</name>
</gene>
<keyword evidence="4 6" id="KW-0235">DNA replication</keyword>
<name>A0A0D2F9I8_9EURO</name>
<dbReference type="InterPro" id="IPR054300">
    <property type="entry name" value="OB_DPOA2"/>
</dbReference>
<proteinExistence type="inferred from homology"/>
<dbReference type="PANTHER" id="PTHR23061">
    <property type="entry name" value="DNA POLYMERASE 2 ALPHA 70 KDA SUBUNIT"/>
    <property type="match status" value="1"/>
</dbReference>
<dbReference type="PIRSF" id="PIRSF018300">
    <property type="entry name" value="DNA_pol_alph_2"/>
    <property type="match status" value="1"/>
</dbReference>
<dbReference type="PANTHER" id="PTHR23061:SF12">
    <property type="entry name" value="DNA POLYMERASE ALPHA SUBUNIT B"/>
    <property type="match status" value="1"/>
</dbReference>
<evidence type="ECO:0000313" key="10">
    <source>
        <dbReference type="EMBL" id="KIW64678.1"/>
    </source>
</evidence>
<evidence type="ECO:0000259" key="8">
    <source>
        <dbReference type="Pfam" id="PF04042"/>
    </source>
</evidence>
<dbReference type="Proteomes" id="UP000054266">
    <property type="component" value="Unassembled WGS sequence"/>
</dbReference>
<dbReference type="GO" id="GO:0005658">
    <property type="term" value="C:alpha DNA polymerase:primase complex"/>
    <property type="evidence" value="ECO:0007669"/>
    <property type="project" value="TreeGrafter"/>
</dbReference>
<dbReference type="Pfam" id="PF22062">
    <property type="entry name" value="OB_DPOA2"/>
    <property type="match status" value="1"/>
</dbReference>
<feature type="domain" description="DNA polymerase alpha subunit B OB" evidence="9">
    <location>
        <begin position="222"/>
        <end position="328"/>
    </location>
</feature>
<feature type="compositionally biased region" description="Basic and acidic residues" evidence="7">
    <location>
        <begin position="144"/>
        <end position="158"/>
    </location>
</feature>
<comment type="subcellular location">
    <subcellularLocation>
        <location evidence="1 6">Nucleus</location>
    </subcellularLocation>
</comment>
<comment type="function">
    <text evidence="6">Accessory subunit of the DNA polymerase alpha complex (also known as the alpha DNA polymerase-primase complex) which plays an essential role in the initiation of DNA synthesis.</text>
</comment>
<feature type="region of interest" description="Disordered" evidence="7">
    <location>
        <begin position="74"/>
        <end position="172"/>
    </location>
</feature>
<evidence type="ECO:0000256" key="7">
    <source>
        <dbReference type="SAM" id="MobiDB-lite"/>
    </source>
</evidence>
<evidence type="ECO:0000259" key="9">
    <source>
        <dbReference type="Pfam" id="PF22062"/>
    </source>
</evidence>
<sequence>MTEVKENLNARFDPAGNGLAPDILDVLQSVLRVHSLTADELFIKWEVYCLKMGSEETKLDLETARMFAKDVQDSVERGERAQQSGSKSAVKQERKGNVHATPRTGGKADVFGMLDELTPNALPRRNGSIKRKSEFDTPMPRKVSRPDTKKTPSKDGKTEGPAGIPFSERQNPGQTIETLNEHLSTAEAPIAPFSQARLKLVSGTDYKKFEYRPMAMHLSDASEVLDERIDNFLALIQRAHNLEDSSFGNAAAQSTSEIVAVGRIACDTAEGKLNAASLVLEMSRRMGAGLRVPLKVDALPSYQFFPGQIVALRGTNASGLYFTVKEVLSIPKLPMPTSLPNNIETINERLEVSEDSTSSPLNIIVASGPFTAEDNLDYEPLQALCDKAEESMADALILSGPFLDIEHPMLASGDFELPDVRGLDHEASLAALFRIWISAPLQRLCSAVPSMTIVMIPSVRDALNKHVSWPQARFIKKDLALPKQVTMLPNPSFISLNEVVFAVSSQDILYELSREQLSHGPAPDLLTRLPGYLIDQRHFFPLYPPMSRDKLSNNGIVKATGACLDLGFYKLGEWMQVKPDVLILPSMLTPSIKVVDSVMVINPGQLSKRKAAGTYSQISLHPRILSEEEKSARTVTHDVFERARVDVVRI</sequence>
<accession>A0A0D2F9I8</accession>
<evidence type="ECO:0000256" key="3">
    <source>
        <dbReference type="ARBA" id="ARBA00018596"/>
    </source>
</evidence>
<protein>
    <recommendedName>
        <fullName evidence="3 6">DNA polymerase alpha subunit B</fullName>
    </recommendedName>
</protein>
<evidence type="ECO:0000313" key="11">
    <source>
        <dbReference type="Proteomes" id="UP000054266"/>
    </source>
</evidence>
<evidence type="ECO:0000256" key="4">
    <source>
        <dbReference type="ARBA" id="ARBA00022705"/>
    </source>
</evidence>
<dbReference type="AlphaFoldDB" id="A0A0D2F9I8"/>
<dbReference type="STRING" id="5601.A0A0D2F9I8"/>
<keyword evidence="5 6" id="KW-0539">Nucleus</keyword>
<evidence type="ECO:0000256" key="2">
    <source>
        <dbReference type="ARBA" id="ARBA00007299"/>
    </source>
</evidence>
<reference evidence="10 11" key="1">
    <citation type="submission" date="2015-01" db="EMBL/GenBank/DDBJ databases">
        <title>The Genome Sequence of Capronia semiimmersa CBS27337.</title>
        <authorList>
            <consortium name="The Broad Institute Genomics Platform"/>
            <person name="Cuomo C."/>
            <person name="de Hoog S."/>
            <person name="Gorbushina A."/>
            <person name="Stielow B."/>
            <person name="Teixiera M."/>
            <person name="Abouelleil A."/>
            <person name="Chapman S.B."/>
            <person name="Priest M."/>
            <person name="Young S.K."/>
            <person name="Wortman J."/>
            <person name="Nusbaum C."/>
            <person name="Birren B."/>
        </authorList>
    </citation>
    <scope>NUCLEOTIDE SEQUENCE [LARGE SCALE GENOMIC DNA]</scope>
    <source>
        <strain evidence="10 11">CBS 27337</strain>
    </source>
</reference>
<dbReference type="FunFam" id="3.60.21.60:FF:000008">
    <property type="entry name" value="DNA polymerase alpha subunit B"/>
    <property type="match status" value="1"/>
</dbReference>